<evidence type="ECO:0000313" key="12">
    <source>
        <dbReference type="Proteomes" id="UP000234950"/>
    </source>
</evidence>
<evidence type="ECO:0000256" key="3">
    <source>
        <dbReference type="ARBA" id="ARBA00022544"/>
    </source>
</evidence>
<dbReference type="GO" id="GO:0009847">
    <property type="term" value="P:spore germination"/>
    <property type="evidence" value="ECO:0007669"/>
    <property type="project" value="InterPro"/>
</dbReference>
<dbReference type="GO" id="GO:0016020">
    <property type="term" value="C:membrane"/>
    <property type="evidence" value="ECO:0007669"/>
    <property type="project" value="UniProtKB-SubCell"/>
</dbReference>
<comment type="similarity">
    <text evidence="2">Belongs to the GerABKC lipoprotein family.</text>
</comment>
<dbReference type="InterPro" id="IPR038501">
    <property type="entry name" value="Spore_GerAC_C_sf"/>
</dbReference>
<evidence type="ECO:0000256" key="1">
    <source>
        <dbReference type="ARBA" id="ARBA00004635"/>
    </source>
</evidence>
<dbReference type="NCBIfam" id="TIGR02887">
    <property type="entry name" value="spore_ger_x_C"/>
    <property type="match status" value="1"/>
</dbReference>
<keyword evidence="4 8" id="KW-0732">Signal</keyword>
<evidence type="ECO:0000256" key="5">
    <source>
        <dbReference type="ARBA" id="ARBA00023136"/>
    </source>
</evidence>
<keyword evidence="12" id="KW-1185">Reference proteome</keyword>
<comment type="subcellular location">
    <subcellularLocation>
        <location evidence="1">Membrane</location>
        <topology evidence="1">Lipid-anchor</topology>
    </subcellularLocation>
</comment>
<dbReference type="EMBL" id="PGVE01000028">
    <property type="protein sequence ID" value="PLS07098.1"/>
    <property type="molecule type" value="Genomic_DNA"/>
</dbReference>
<dbReference type="AlphaFoldDB" id="A0A2N5HNL3"/>
<sequence>MMRYIFLSILSCLLLVVTGCTGAKEIQNETYITAIGFDYSKGQYTVYLQALNFSNIAKQEGGSGLQQASPILIGQATGKSIQSAINKLEQHAALPLYYGHVNTFVLSKQVIEKQLASVVEFIGQNSYLRYNSWLYGTKGDIKKVLLAESFFNYPSIYTVLHSPSPLLKENYSMQIEKYHRLISRYNQSVGTLIIPSIDIKKKIFLQDEKPINIAALTGGFVVAQHQYKGWVKKHDLIGLKWFSEKAARIPISLYNERVSVEIIKPQSTIKVISAPKPAYDLIVKANAYINQNVENLSVSNIEKELEQKVKNEILITLEKSNQMNADLLNISEIPYRYHHKKWDIQVINNMNKNSIKHINVTIKVQQNINYKR</sequence>
<evidence type="ECO:0000256" key="4">
    <source>
        <dbReference type="ARBA" id="ARBA00022729"/>
    </source>
</evidence>
<gene>
    <name evidence="11" type="ORF">CVD27_05295</name>
</gene>
<dbReference type="Gene3D" id="3.30.300.210">
    <property type="entry name" value="Nutrient germinant receptor protein C, domain 3"/>
    <property type="match status" value="1"/>
</dbReference>
<proteinExistence type="inferred from homology"/>
<evidence type="ECO:0000256" key="7">
    <source>
        <dbReference type="ARBA" id="ARBA00023288"/>
    </source>
</evidence>
<dbReference type="Pfam" id="PF25198">
    <property type="entry name" value="Spore_GerAC_N"/>
    <property type="match status" value="1"/>
</dbReference>
<evidence type="ECO:0008006" key="13">
    <source>
        <dbReference type="Google" id="ProtNLM"/>
    </source>
</evidence>
<accession>A0A2N5HNL3</accession>
<keyword evidence="3" id="KW-0309">Germination</keyword>
<feature type="domain" description="Spore germination protein N-terminal" evidence="10">
    <location>
        <begin position="23"/>
        <end position="198"/>
    </location>
</feature>
<dbReference type="InterPro" id="IPR057336">
    <property type="entry name" value="GerAC_N"/>
</dbReference>
<dbReference type="InterPro" id="IPR046953">
    <property type="entry name" value="Spore_GerAC-like_C"/>
</dbReference>
<evidence type="ECO:0000256" key="6">
    <source>
        <dbReference type="ARBA" id="ARBA00023139"/>
    </source>
</evidence>
<feature type="chain" id="PRO_5014775550" description="Ger(X)C family spore germination protein" evidence="8">
    <location>
        <begin position="24"/>
        <end position="372"/>
    </location>
</feature>
<dbReference type="InterPro" id="IPR008844">
    <property type="entry name" value="Spore_GerAC-like"/>
</dbReference>
<organism evidence="11 12">
    <name type="scientific">Neobacillus cucumis</name>
    <dbReference type="NCBI Taxonomy" id="1740721"/>
    <lineage>
        <taxon>Bacteria</taxon>
        <taxon>Bacillati</taxon>
        <taxon>Bacillota</taxon>
        <taxon>Bacilli</taxon>
        <taxon>Bacillales</taxon>
        <taxon>Bacillaceae</taxon>
        <taxon>Neobacillus</taxon>
    </lineage>
</organism>
<dbReference type="Pfam" id="PF05504">
    <property type="entry name" value="Spore_GerAC"/>
    <property type="match status" value="1"/>
</dbReference>
<evidence type="ECO:0000256" key="2">
    <source>
        <dbReference type="ARBA" id="ARBA00007886"/>
    </source>
</evidence>
<evidence type="ECO:0000259" key="10">
    <source>
        <dbReference type="Pfam" id="PF25198"/>
    </source>
</evidence>
<reference evidence="11 12" key="1">
    <citation type="submission" date="2017-11" db="EMBL/GenBank/DDBJ databases">
        <title>Comparitive Functional Genomics of Dry Heat Resistant strains isolated from the Viking Spacecraft.</title>
        <authorList>
            <person name="Seuylemezian A."/>
            <person name="Cooper K."/>
            <person name="Vaishampayan P."/>
        </authorList>
    </citation>
    <scope>NUCLEOTIDE SEQUENCE [LARGE SCALE GENOMIC DNA]</scope>
    <source>
        <strain evidence="11 12">V32-6</strain>
    </source>
</reference>
<dbReference type="PANTHER" id="PTHR35789">
    <property type="entry name" value="SPORE GERMINATION PROTEIN B3"/>
    <property type="match status" value="1"/>
</dbReference>
<dbReference type="Proteomes" id="UP000234950">
    <property type="component" value="Unassembled WGS sequence"/>
</dbReference>
<evidence type="ECO:0000259" key="9">
    <source>
        <dbReference type="Pfam" id="PF05504"/>
    </source>
</evidence>
<dbReference type="PROSITE" id="PS51257">
    <property type="entry name" value="PROKAR_LIPOPROTEIN"/>
    <property type="match status" value="1"/>
</dbReference>
<evidence type="ECO:0000256" key="8">
    <source>
        <dbReference type="SAM" id="SignalP"/>
    </source>
</evidence>
<keyword evidence="7" id="KW-0449">Lipoprotein</keyword>
<keyword evidence="6" id="KW-0564">Palmitate</keyword>
<name>A0A2N5HNL3_9BACI</name>
<feature type="domain" description="Spore germination GerAC-like C-terminal" evidence="9">
    <location>
        <begin position="218"/>
        <end position="369"/>
    </location>
</feature>
<feature type="signal peptide" evidence="8">
    <location>
        <begin position="1"/>
        <end position="23"/>
    </location>
</feature>
<dbReference type="OrthoDB" id="2380468at2"/>
<keyword evidence="5" id="KW-0472">Membrane</keyword>
<protein>
    <recommendedName>
        <fullName evidence="13">Ger(X)C family spore germination protein</fullName>
    </recommendedName>
</protein>
<dbReference type="PANTHER" id="PTHR35789:SF1">
    <property type="entry name" value="SPORE GERMINATION PROTEIN B3"/>
    <property type="match status" value="1"/>
</dbReference>
<evidence type="ECO:0000313" key="11">
    <source>
        <dbReference type="EMBL" id="PLS07098.1"/>
    </source>
</evidence>
<comment type="caution">
    <text evidence="11">The sequence shown here is derived from an EMBL/GenBank/DDBJ whole genome shotgun (WGS) entry which is preliminary data.</text>
</comment>